<feature type="compositionally biased region" description="Low complexity" evidence="1">
    <location>
        <begin position="60"/>
        <end position="70"/>
    </location>
</feature>
<dbReference type="EMBL" id="LSSL01000310">
    <property type="protein sequence ID" value="OLY84911.1"/>
    <property type="molecule type" value="Genomic_DNA"/>
</dbReference>
<protein>
    <submittedName>
        <fullName evidence="2">Uncharacterized protein</fullName>
    </submittedName>
</protein>
<comment type="caution">
    <text evidence="2">The sequence shown here is derived from an EMBL/GenBank/DDBJ whole genome shotgun (WGS) entry which is preliminary data.</text>
</comment>
<evidence type="ECO:0000256" key="1">
    <source>
        <dbReference type="SAM" id="MobiDB-lite"/>
    </source>
</evidence>
<name>A0A1R0H743_9FUNG</name>
<keyword evidence="3" id="KW-1185">Reference proteome</keyword>
<evidence type="ECO:0000313" key="3">
    <source>
        <dbReference type="Proteomes" id="UP000187455"/>
    </source>
</evidence>
<gene>
    <name evidence="2" type="ORF">AYI68_g917</name>
</gene>
<sequence>MDKICLQIVRFNSYFFHLVDPSDDVKSLKEKLLLDILKIIDLDDLEPSCLELYVRIETPTSTESATAAAHPETEPDYGSSPDFDGFKRLEDDSTFETFADNSELYLTVLIDDVYEAPIKQEFD</sequence>
<proteinExistence type="predicted"/>
<feature type="region of interest" description="Disordered" evidence="1">
    <location>
        <begin position="60"/>
        <end position="85"/>
    </location>
</feature>
<evidence type="ECO:0000313" key="2">
    <source>
        <dbReference type="EMBL" id="OLY84911.1"/>
    </source>
</evidence>
<dbReference type="Proteomes" id="UP000187455">
    <property type="component" value="Unassembled WGS sequence"/>
</dbReference>
<reference evidence="2 3" key="1">
    <citation type="journal article" date="2016" name="Mol. Biol. Evol.">
        <title>Genome-Wide Survey of Gut Fungi (Harpellales) Reveals the First Horizontally Transferred Ubiquitin Gene from a Mosquito Host.</title>
        <authorList>
            <person name="Wang Y."/>
            <person name="White M.M."/>
            <person name="Kvist S."/>
            <person name="Moncalvo J.M."/>
        </authorList>
    </citation>
    <scope>NUCLEOTIDE SEQUENCE [LARGE SCALE GENOMIC DNA]</scope>
    <source>
        <strain evidence="2 3">ALG-7-W6</strain>
    </source>
</reference>
<organism evidence="2 3">
    <name type="scientific">Smittium mucronatum</name>
    <dbReference type="NCBI Taxonomy" id="133383"/>
    <lineage>
        <taxon>Eukaryota</taxon>
        <taxon>Fungi</taxon>
        <taxon>Fungi incertae sedis</taxon>
        <taxon>Zoopagomycota</taxon>
        <taxon>Kickxellomycotina</taxon>
        <taxon>Harpellomycetes</taxon>
        <taxon>Harpellales</taxon>
        <taxon>Legeriomycetaceae</taxon>
        <taxon>Smittium</taxon>
    </lineage>
</organism>
<dbReference type="AlphaFoldDB" id="A0A1R0H743"/>
<accession>A0A1R0H743</accession>